<feature type="transmembrane region" description="Helical" evidence="3">
    <location>
        <begin position="176"/>
        <end position="197"/>
    </location>
</feature>
<feature type="transmembrane region" description="Helical" evidence="3">
    <location>
        <begin position="344"/>
        <end position="377"/>
    </location>
</feature>
<dbReference type="GO" id="GO:0015232">
    <property type="term" value="F:heme transmembrane transporter activity"/>
    <property type="evidence" value="ECO:0007669"/>
    <property type="project" value="InterPro"/>
</dbReference>
<feature type="transmembrane region" description="Helical" evidence="3">
    <location>
        <begin position="278"/>
        <end position="298"/>
    </location>
</feature>
<dbReference type="Pfam" id="PF16327">
    <property type="entry name" value="CcmF_C"/>
    <property type="match status" value="2"/>
</dbReference>
<feature type="transmembrane region" description="Helical" evidence="3">
    <location>
        <begin position="46"/>
        <end position="65"/>
    </location>
</feature>
<keyword evidence="3" id="KW-0472">Membrane</keyword>
<dbReference type="PANTHER" id="PTHR43653:SF3">
    <property type="entry name" value="CYTOCHROME C-TYPE BIOGENESIS PROTEIN NRFE-RELATED"/>
    <property type="match status" value="1"/>
</dbReference>
<feature type="transmembrane region" description="Helical" evidence="3">
    <location>
        <begin position="310"/>
        <end position="332"/>
    </location>
</feature>
<feature type="transmembrane region" description="Helical" evidence="3">
    <location>
        <begin position="540"/>
        <end position="557"/>
    </location>
</feature>
<feature type="transmembrane region" description="Helical" evidence="3">
    <location>
        <begin position="414"/>
        <end position="436"/>
    </location>
</feature>
<keyword evidence="3" id="KW-1133">Transmembrane helix</keyword>
<feature type="domain" description="Cytochrome c-type biogenesis protein CcmF C-terminal" evidence="5">
    <location>
        <begin position="410"/>
        <end position="558"/>
    </location>
</feature>
<feature type="transmembrane region" description="Helical" evidence="3">
    <location>
        <begin position="6"/>
        <end position="25"/>
    </location>
</feature>
<evidence type="ECO:0000313" key="7">
    <source>
        <dbReference type="Proteomes" id="UP000659047"/>
    </source>
</evidence>
<keyword evidence="3" id="KW-0812">Transmembrane</keyword>
<keyword evidence="2" id="KW-0201">Cytochrome c-type biogenesis</keyword>
<dbReference type="Pfam" id="PF01578">
    <property type="entry name" value="Cytochrom_C_asm"/>
    <property type="match status" value="1"/>
</dbReference>
<accession>A0A8K0V224</accession>
<keyword evidence="6" id="KW-0456">Lyase</keyword>
<reference evidence="6" key="1">
    <citation type="submission" date="2021-01" db="EMBL/GenBank/DDBJ databases">
        <title>Intestinitalea alba gen. nov., sp. nov., a novel genus of the family Enterobacteriaceae, isolated from the gut of the plastic-eating mealworm Tenebrio molitor L.</title>
        <authorList>
            <person name="Yang Y."/>
        </authorList>
    </citation>
    <scope>NUCLEOTIDE SEQUENCE</scope>
    <source>
        <strain evidence="6">BIT-L3</strain>
    </source>
</reference>
<sequence>MATWLPEVGYFCLLLALAVYLLALARGVRRCFHQGALRGGGPLQGCAIAALLLLLAWALLTLAFVQNDFTLRYVLQQSNRELPLAYRLAAPWGGHEGSLLFWCLCLGLWQTWITRHLRGGKLQIFTTLFITFAQVGLLLFIVIFSDPFVRQFPAPVDGRDLNAMLQHPALIFHPPLLYLGYAGMQVCCALLLAGLFCRVPGRALARRCIGSLTLAWALLTAGIALGSWWAYSELGWGGWWFWDPVENAALLPWLTGAACLHAVLIMRRSGHLARSAALLAAVSALLALTGTLIVRSGILQSVHAFALDEVRALPLFAFFIVLNSAMLWGFAVGARRYRATPAGAALPSLWLTGGIGTFCAVALVVLVGTLFPMVWSFSGAGKISVGAPYFNRVLLPFGLLAVVLMLAGSRRRNIPMWLAHAGVLICAIGIASSAWLKTEISVALLPGESVQLDVYRFTLHEGELVTAGNYTAQKMSIDVQRADKLVARLHPERRFYTVRNQRMFEPGIATDGWRDWYALVAQKQGDRYAVRLMVQRGVRFVWFGGGLMALGALAAALSRRSG</sequence>
<feature type="transmembrane region" description="Helical" evidence="3">
    <location>
        <begin position="124"/>
        <end position="144"/>
    </location>
</feature>
<feature type="transmembrane region" description="Helical" evidence="3">
    <location>
        <begin position="250"/>
        <end position="266"/>
    </location>
</feature>
<evidence type="ECO:0000259" key="4">
    <source>
        <dbReference type="Pfam" id="PF01578"/>
    </source>
</evidence>
<dbReference type="InterPro" id="IPR003567">
    <property type="entry name" value="Cyt_c_biogenesis"/>
</dbReference>
<dbReference type="PRINTS" id="PR01410">
    <property type="entry name" value="CCBIOGENESIS"/>
</dbReference>
<dbReference type="InterPro" id="IPR032523">
    <property type="entry name" value="CcmF_C"/>
</dbReference>
<dbReference type="InterPro" id="IPR002541">
    <property type="entry name" value="Cyt_c_assembly"/>
</dbReference>
<organism evidence="6 7">
    <name type="scientific">Tenebrionibacter intestinalis</name>
    <dbReference type="NCBI Taxonomy" id="2799638"/>
    <lineage>
        <taxon>Bacteria</taxon>
        <taxon>Pseudomonadati</taxon>
        <taxon>Pseudomonadota</taxon>
        <taxon>Gammaproteobacteria</taxon>
        <taxon>Enterobacterales</taxon>
        <taxon>Enterobacteriaceae</taxon>
        <taxon>Tenebrionibacter/Tenebrionicola group</taxon>
        <taxon>Tenebrionibacter</taxon>
    </lineage>
</organism>
<evidence type="ECO:0000313" key="6">
    <source>
        <dbReference type="EMBL" id="MBK4713893.1"/>
    </source>
</evidence>
<evidence type="ECO:0000256" key="1">
    <source>
        <dbReference type="ARBA" id="ARBA00009186"/>
    </source>
</evidence>
<dbReference type="EMBL" id="JAEPBH010000001">
    <property type="protein sequence ID" value="MBK4713893.1"/>
    <property type="molecule type" value="Genomic_DNA"/>
</dbReference>
<dbReference type="GO" id="GO:0017004">
    <property type="term" value="P:cytochrome complex assembly"/>
    <property type="evidence" value="ECO:0007669"/>
    <property type="project" value="UniProtKB-KW"/>
</dbReference>
<evidence type="ECO:0000259" key="5">
    <source>
        <dbReference type="Pfam" id="PF16327"/>
    </source>
</evidence>
<dbReference type="GO" id="GO:0016829">
    <property type="term" value="F:lyase activity"/>
    <property type="evidence" value="ECO:0007669"/>
    <property type="project" value="UniProtKB-KW"/>
</dbReference>
<gene>
    <name evidence="6" type="primary">nrfE</name>
    <name evidence="6" type="ORF">JJB97_00805</name>
</gene>
<feature type="transmembrane region" description="Helical" evidence="3">
    <location>
        <begin position="389"/>
        <end position="407"/>
    </location>
</feature>
<feature type="transmembrane region" description="Helical" evidence="3">
    <location>
        <begin position="209"/>
        <end position="230"/>
    </location>
</feature>
<dbReference type="PANTHER" id="PTHR43653">
    <property type="entry name" value="CYTOCHROME C ASSEMBLY PROTEIN-RELATED"/>
    <property type="match status" value="1"/>
</dbReference>
<dbReference type="GO" id="GO:0020037">
    <property type="term" value="F:heme binding"/>
    <property type="evidence" value="ECO:0007669"/>
    <property type="project" value="InterPro"/>
</dbReference>
<dbReference type="GO" id="GO:0016020">
    <property type="term" value="C:membrane"/>
    <property type="evidence" value="ECO:0007669"/>
    <property type="project" value="InterPro"/>
</dbReference>
<feature type="domain" description="Cytochrome c-type biogenesis protein CcmF C-terminal" evidence="5">
    <location>
        <begin position="359"/>
        <end position="409"/>
    </location>
</feature>
<name>A0A8K0V224_9ENTR</name>
<dbReference type="AlphaFoldDB" id="A0A8K0V224"/>
<feature type="transmembrane region" description="Helical" evidence="3">
    <location>
        <begin position="92"/>
        <end position="112"/>
    </location>
</feature>
<feature type="domain" description="Cytochrome c assembly protein" evidence="4">
    <location>
        <begin position="92"/>
        <end position="296"/>
    </location>
</feature>
<proteinExistence type="inferred from homology"/>
<evidence type="ECO:0000256" key="2">
    <source>
        <dbReference type="ARBA" id="ARBA00022748"/>
    </source>
</evidence>
<comment type="similarity">
    <text evidence="1">Belongs to the CcmF/CycK/Ccl1/NrfE/CcsA family.</text>
</comment>
<comment type="caution">
    <text evidence="6">The sequence shown here is derived from an EMBL/GenBank/DDBJ whole genome shotgun (WGS) entry which is preliminary data.</text>
</comment>
<dbReference type="NCBIfam" id="NF007691">
    <property type="entry name" value="PRK10369.1"/>
    <property type="match status" value="1"/>
</dbReference>
<dbReference type="Proteomes" id="UP000659047">
    <property type="component" value="Unassembled WGS sequence"/>
</dbReference>
<keyword evidence="7" id="KW-1185">Reference proteome</keyword>
<protein>
    <submittedName>
        <fullName evidence="6">Heme lyase NrfEFG subunit NrfE</fullName>
    </submittedName>
</protein>
<evidence type="ECO:0000256" key="3">
    <source>
        <dbReference type="SAM" id="Phobius"/>
    </source>
</evidence>